<dbReference type="EMBL" id="KZ772814">
    <property type="protein sequence ID" value="PTQ29301.1"/>
    <property type="molecule type" value="Genomic_DNA"/>
</dbReference>
<gene>
    <name evidence="2" type="ORF">MARPO_0144s0020</name>
</gene>
<protein>
    <submittedName>
        <fullName evidence="2">Uncharacterized protein</fullName>
    </submittedName>
</protein>
<name>A0A2R6W614_MARPO</name>
<keyword evidence="3" id="KW-1185">Reference proteome</keyword>
<sequence length="148" mass="17207">MRRRQCSAGGRPCKRRRWAKRAVHRLQFIVRSFEPWFAKMLDPDEHDVQKALPELDPILSSGSRRTDGRHSGSGEGLKSWDPTPLILACLPAWPWPTTKQKDVVQKLRPSNRLCLVTSRSWMEKLAAAWTTTWVLRVGYDENELEERK</sequence>
<feature type="region of interest" description="Disordered" evidence="1">
    <location>
        <begin position="53"/>
        <end position="82"/>
    </location>
</feature>
<evidence type="ECO:0000313" key="2">
    <source>
        <dbReference type="EMBL" id="PTQ29301.1"/>
    </source>
</evidence>
<reference evidence="3" key="1">
    <citation type="journal article" date="2017" name="Cell">
        <title>Insights into land plant evolution garnered from the Marchantia polymorpha genome.</title>
        <authorList>
            <person name="Bowman J.L."/>
            <person name="Kohchi T."/>
            <person name="Yamato K.T."/>
            <person name="Jenkins J."/>
            <person name="Shu S."/>
            <person name="Ishizaki K."/>
            <person name="Yamaoka S."/>
            <person name="Nishihama R."/>
            <person name="Nakamura Y."/>
            <person name="Berger F."/>
            <person name="Adam C."/>
            <person name="Aki S.S."/>
            <person name="Althoff F."/>
            <person name="Araki T."/>
            <person name="Arteaga-Vazquez M.A."/>
            <person name="Balasubrmanian S."/>
            <person name="Barry K."/>
            <person name="Bauer D."/>
            <person name="Boehm C.R."/>
            <person name="Briginshaw L."/>
            <person name="Caballero-Perez J."/>
            <person name="Catarino B."/>
            <person name="Chen F."/>
            <person name="Chiyoda S."/>
            <person name="Chovatia M."/>
            <person name="Davies K.M."/>
            <person name="Delmans M."/>
            <person name="Demura T."/>
            <person name="Dierschke T."/>
            <person name="Dolan L."/>
            <person name="Dorantes-Acosta A.E."/>
            <person name="Eklund D.M."/>
            <person name="Florent S.N."/>
            <person name="Flores-Sandoval E."/>
            <person name="Fujiyama A."/>
            <person name="Fukuzawa H."/>
            <person name="Galik B."/>
            <person name="Grimanelli D."/>
            <person name="Grimwood J."/>
            <person name="Grossniklaus U."/>
            <person name="Hamada T."/>
            <person name="Haseloff J."/>
            <person name="Hetherington A.J."/>
            <person name="Higo A."/>
            <person name="Hirakawa Y."/>
            <person name="Hundley H.N."/>
            <person name="Ikeda Y."/>
            <person name="Inoue K."/>
            <person name="Inoue S.I."/>
            <person name="Ishida S."/>
            <person name="Jia Q."/>
            <person name="Kakita M."/>
            <person name="Kanazawa T."/>
            <person name="Kawai Y."/>
            <person name="Kawashima T."/>
            <person name="Kennedy M."/>
            <person name="Kinose K."/>
            <person name="Kinoshita T."/>
            <person name="Kohara Y."/>
            <person name="Koide E."/>
            <person name="Komatsu K."/>
            <person name="Kopischke S."/>
            <person name="Kubo M."/>
            <person name="Kyozuka J."/>
            <person name="Lagercrantz U."/>
            <person name="Lin S.S."/>
            <person name="Lindquist E."/>
            <person name="Lipzen A.M."/>
            <person name="Lu C.W."/>
            <person name="De Luna E."/>
            <person name="Martienssen R.A."/>
            <person name="Minamino N."/>
            <person name="Mizutani M."/>
            <person name="Mizutani M."/>
            <person name="Mochizuki N."/>
            <person name="Monte I."/>
            <person name="Mosher R."/>
            <person name="Nagasaki H."/>
            <person name="Nakagami H."/>
            <person name="Naramoto S."/>
            <person name="Nishitani K."/>
            <person name="Ohtani M."/>
            <person name="Okamoto T."/>
            <person name="Okumura M."/>
            <person name="Phillips J."/>
            <person name="Pollak B."/>
            <person name="Reinders A."/>
            <person name="Rovekamp M."/>
            <person name="Sano R."/>
            <person name="Sawa S."/>
            <person name="Schmid M.W."/>
            <person name="Shirakawa M."/>
            <person name="Solano R."/>
            <person name="Spunde A."/>
            <person name="Suetsugu N."/>
            <person name="Sugano S."/>
            <person name="Sugiyama A."/>
            <person name="Sun R."/>
            <person name="Suzuki Y."/>
            <person name="Takenaka M."/>
            <person name="Takezawa D."/>
            <person name="Tomogane H."/>
            <person name="Tsuzuki M."/>
            <person name="Ueda T."/>
            <person name="Umeda M."/>
            <person name="Ward J.M."/>
            <person name="Watanabe Y."/>
            <person name="Yazaki K."/>
            <person name="Yokoyama R."/>
            <person name="Yoshitake Y."/>
            <person name="Yotsui I."/>
            <person name="Zachgo S."/>
            <person name="Schmutz J."/>
        </authorList>
    </citation>
    <scope>NUCLEOTIDE SEQUENCE [LARGE SCALE GENOMIC DNA]</scope>
    <source>
        <strain evidence="3">Tak-1</strain>
    </source>
</reference>
<dbReference type="Proteomes" id="UP000244005">
    <property type="component" value="Unassembled WGS sequence"/>
</dbReference>
<proteinExistence type="predicted"/>
<accession>A0A2R6W614</accession>
<dbReference type="AlphaFoldDB" id="A0A2R6W614"/>
<evidence type="ECO:0000313" key="3">
    <source>
        <dbReference type="Proteomes" id="UP000244005"/>
    </source>
</evidence>
<dbReference type="Gramene" id="Mp6g16940.1">
    <property type="protein sequence ID" value="Mp6g16940.1.cds"/>
    <property type="gene ID" value="Mp6g16940"/>
</dbReference>
<organism evidence="2 3">
    <name type="scientific">Marchantia polymorpha</name>
    <name type="common">Common liverwort</name>
    <name type="synonym">Marchantia aquatica</name>
    <dbReference type="NCBI Taxonomy" id="3197"/>
    <lineage>
        <taxon>Eukaryota</taxon>
        <taxon>Viridiplantae</taxon>
        <taxon>Streptophyta</taxon>
        <taxon>Embryophyta</taxon>
        <taxon>Marchantiophyta</taxon>
        <taxon>Marchantiopsida</taxon>
        <taxon>Marchantiidae</taxon>
        <taxon>Marchantiales</taxon>
        <taxon>Marchantiaceae</taxon>
        <taxon>Marchantia</taxon>
    </lineage>
</organism>
<evidence type="ECO:0000256" key="1">
    <source>
        <dbReference type="SAM" id="MobiDB-lite"/>
    </source>
</evidence>